<organism evidence="1">
    <name type="scientific">Myoviridae sp. ctJ2i1</name>
    <dbReference type="NCBI Taxonomy" id="2825079"/>
    <lineage>
        <taxon>Viruses</taxon>
        <taxon>Duplodnaviria</taxon>
        <taxon>Heunggongvirae</taxon>
        <taxon>Uroviricota</taxon>
        <taxon>Caudoviricetes</taxon>
    </lineage>
</organism>
<accession>A0A8S5V1Z8</accession>
<sequence length="70" mass="8140">MKHKITFSKFKGFNRIVELENLQDAINDFIRQNKGLKVCNVRYKGDALIGYIKDLDDFDYGTIIIKEVVS</sequence>
<protein>
    <submittedName>
        <fullName evidence="1">Sporulation protein Cse60</fullName>
    </submittedName>
</protein>
<proteinExistence type="predicted"/>
<name>A0A8S5V1Z8_9CAUD</name>
<evidence type="ECO:0000313" key="1">
    <source>
        <dbReference type="EMBL" id="DAG00776.1"/>
    </source>
</evidence>
<reference evidence="1" key="1">
    <citation type="journal article" date="2021" name="Proc. Natl. Acad. Sci. U.S.A.">
        <title>A Catalog of Tens of Thousands of Viruses from Human Metagenomes Reveals Hidden Associations with Chronic Diseases.</title>
        <authorList>
            <person name="Tisza M.J."/>
            <person name="Buck C.B."/>
        </authorList>
    </citation>
    <scope>NUCLEOTIDE SEQUENCE</scope>
    <source>
        <strain evidence="1">CtJ2i1</strain>
    </source>
</reference>
<dbReference type="EMBL" id="BK016182">
    <property type="protein sequence ID" value="DAG00776.1"/>
    <property type="molecule type" value="Genomic_DNA"/>
</dbReference>